<dbReference type="InterPro" id="IPR016181">
    <property type="entry name" value="Acyl_CoA_acyltransferase"/>
</dbReference>
<dbReference type="SUPFAM" id="SSF55729">
    <property type="entry name" value="Acyl-CoA N-acyltransferases (Nat)"/>
    <property type="match status" value="1"/>
</dbReference>
<name>A0A2K3PDS3_TRIPR</name>
<proteinExistence type="predicted"/>
<evidence type="ECO:0000259" key="2">
    <source>
        <dbReference type="PROSITE" id="PS51186"/>
    </source>
</evidence>
<dbReference type="AlphaFoldDB" id="A0A2K3PDS3"/>
<reference evidence="3 4" key="1">
    <citation type="journal article" date="2014" name="Am. J. Bot.">
        <title>Genome assembly and annotation for red clover (Trifolium pratense; Fabaceae).</title>
        <authorList>
            <person name="Istvanek J."/>
            <person name="Jaros M."/>
            <person name="Krenek A."/>
            <person name="Repkova J."/>
        </authorList>
    </citation>
    <scope>NUCLEOTIDE SEQUENCE [LARGE SCALE GENOMIC DNA]</scope>
    <source>
        <strain evidence="4">cv. Tatra</strain>
        <tissue evidence="3">Young leaves</tissue>
    </source>
</reference>
<dbReference type="GO" id="GO:0016747">
    <property type="term" value="F:acyltransferase activity, transferring groups other than amino-acyl groups"/>
    <property type="evidence" value="ECO:0007669"/>
    <property type="project" value="InterPro"/>
</dbReference>
<evidence type="ECO:0000256" key="1">
    <source>
        <dbReference type="SAM" id="MobiDB-lite"/>
    </source>
</evidence>
<dbReference type="PANTHER" id="PTHR46508">
    <property type="entry name" value="PHD FINGER FAMILY PROTEIN"/>
    <property type="match status" value="1"/>
</dbReference>
<organism evidence="3 4">
    <name type="scientific">Trifolium pratense</name>
    <name type="common">Red clover</name>
    <dbReference type="NCBI Taxonomy" id="57577"/>
    <lineage>
        <taxon>Eukaryota</taxon>
        <taxon>Viridiplantae</taxon>
        <taxon>Streptophyta</taxon>
        <taxon>Embryophyta</taxon>
        <taxon>Tracheophyta</taxon>
        <taxon>Spermatophyta</taxon>
        <taxon>Magnoliopsida</taxon>
        <taxon>eudicotyledons</taxon>
        <taxon>Gunneridae</taxon>
        <taxon>Pentapetalae</taxon>
        <taxon>rosids</taxon>
        <taxon>fabids</taxon>
        <taxon>Fabales</taxon>
        <taxon>Fabaceae</taxon>
        <taxon>Papilionoideae</taxon>
        <taxon>50 kb inversion clade</taxon>
        <taxon>NPAAA clade</taxon>
        <taxon>Hologalegina</taxon>
        <taxon>IRL clade</taxon>
        <taxon>Trifolieae</taxon>
        <taxon>Trifolium</taxon>
    </lineage>
</organism>
<accession>A0A2K3PDS3</accession>
<dbReference type="STRING" id="57577.A0A2K3PDS3"/>
<dbReference type="Gene3D" id="3.40.630.30">
    <property type="match status" value="1"/>
</dbReference>
<feature type="domain" description="N-acetyltransferase" evidence="2">
    <location>
        <begin position="62"/>
        <end position="211"/>
    </location>
</feature>
<dbReference type="PROSITE" id="PS51186">
    <property type="entry name" value="GNAT"/>
    <property type="match status" value="1"/>
</dbReference>
<dbReference type="Pfam" id="PF23209">
    <property type="entry name" value="IDM1_C"/>
    <property type="match status" value="1"/>
</dbReference>
<evidence type="ECO:0000313" key="3">
    <source>
        <dbReference type="EMBL" id="PNY13443.1"/>
    </source>
</evidence>
<protein>
    <submittedName>
        <fullName evidence="3">DNA binding protein</fullName>
    </submittedName>
</protein>
<dbReference type="InterPro" id="IPR056511">
    <property type="entry name" value="IDM1_C"/>
</dbReference>
<comment type="caution">
    <text evidence="3">The sequence shown here is derived from an EMBL/GenBank/DDBJ whole genome shotgun (WGS) entry which is preliminary data.</text>
</comment>
<dbReference type="InterPro" id="IPR000182">
    <property type="entry name" value="GNAT_dom"/>
</dbReference>
<feature type="region of interest" description="Disordered" evidence="1">
    <location>
        <begin position="259"/>
        <end position="278"/>
    </location>
</feature>
<dbReference type="Proteomes" id="UP000236291">
    <property type="component" value="Unassembled WGS sequence"/>
</dbReference>
<feature type="region of interest" description="Disordered" evidence="1">
    <location>
        <begin position="226"/>
        <end position="246"/>
    </location>
</feature>
<sequence length="370" mass="41054">MFKDLIFWYMQVYSSLQSQVGLVNQNADGFSWTLLRCIHDDQKVHSAQWFALKAVCNTKLAVALTIMEECFVSMLDLRTGIHMIPQVLYNWGSDFARLNFQGFYTVVLEKQDVLISVASIRVHGTSVAEMPLIATCSRYRRQGMCRRLVNSIEEMLMSVKVEKLVVSAIPELVETWTKGFGFVPVELCDQSTLETDICSKGMAIAESLLQDAGNVTAIEVGAKSEYEPMDCKNQPDNTADSETNRDDNTQAVEIALGGKESTETSRSFSEGKITPGEGHNVQELRTCNMQIENRCPNKDGTESGVRLIEEKNIEIGEVEENALHGHVSNASCKAFPGNNFEAVSNFDCSVMYDETAIFGTLANSAKSMES</sequence>
<dbReference type="PANTHER" id="PTHR46508:SF2">
    <property type="entry name" value="INCREASED DNA METHYLATION 1"/>
    <property type="match status" value="1"/>
</dbReference>
<evidence type="ECO:0000313" key="4">
    <source>
        <dbReference type="Proteomes" id="UP000236291"/>
    </source>
</evidence>
<gene>
    <name evidence="3" type="ORF">L195_g010097</name>
</gene>
<dbReference type="EMBL" id="ASHM01006073">
    <property type="protein sequence ID" value="PNY13443.1"/>
    <property type="molecule type" value="Genomic_DNA"/>
</dbReference>
<reference evidence="3 4" key="2">
    <citation type="journal article" date="2017" name="Front. Plant Sci.">
        <title>Gene Classification and Mining of Molecular Markers Useful in Red Clover (Trifolium pratense) Breeding.</title>
        <authorList>
            <person name="Istvanek J."/>
            <person name="Dluhosova J."/>
            <person name="Dluhos P."/>
            <person name="Patkova L."/>
            <person name="Nedelnik J."/>
            <person name="Repkova J."/>
        </authorList>
    </citation>
    <scope>NUCLEOTIDE SEQUENCE [LARGE SCALE GENOMIC DNA]</scope>
    <source>
        <strain evidence="4">cv. Tatra</strain>
        <tissue evidence="3">Young leaves</tissue>
    </source>
</reference>